<protein>
    <submittedName>
        <fullName evidence="1">Uncharacterized protein</fullName>
    </submittedName>
</protein>
<accession>A0ACD5VML5</accession>
<evidence type="ECO:0000313" key="2">
    <source>
        <dbReference type="Proteomes" id="UP001732700"/>
    </source>
</evidence>
<proteinExistence type="predicted"/>
<reference evidence="1" key="1">
    <citation type="submission" date="2021-05" db="EMBL/GenBank/DDBJ databases">
        <authorList>
            <person name="Scholz U."/>
            <person name="Mascher M."/>
            <person name="Fiebig A."/>
        </authorList>
    </citation>
    <scope>NUCLEOTIDE SEQUENCE [LARGE SCALE GENOMIC DNA]</scope>
</reference>
<keyword evidence="2" id="KW-1185">Reference proteome</keyword>
<sequence length="1195" mass="130445">MDPRLPVLLLLLLSLATFSAASDEIHGCGGFVEASSGLAKSRKALDSKLDYSDITVELCTIDGLVKESTQCAPNGYYFVPVYDKGSFVVRVKGPKGWSWKPEKVPVVIDQNGCNGNADINFQFTGFTISGRIVGAVGAKSCSKDGGPSGVKVDLLSDSDELVASALTSSTGGYSFVNIIPGSYKLRASHPDYEIEMRGSSEVDLRFGNAVVEDVFFVSGYNIHGSVVAQGNPILGVHLYLYSNDVKEVPCSQGLSGASREGALCHTLSGADGKFSFRSIPCGNYELLPYYKGENTVFEVSPSSLPVSVEHSHTTIHEKFQVTGFSVGGRVVDGSGVGVEGANVIIDGQLRAVTDNLGYYRLDQVTSKKYTIVAEKDHYKFNRLENFMILPNRASIDDIKSVRYDVCGVVRTVTPNSKAMVTLTHGPENVKPQRKMVSENGRFCFEVLAGEYRLSALPVDSEGFSSLMFSPGYIDVNVNSPLLDVEFSQSQVNVHGKVLCKEKCNQNILLSLVRIAGGVEHEGKTTSLEQEDANFVFTKVFPGKCRLEVKHFSSAAPTNDNWCWDQNTLDVDVGNDDVIDIVFVQKGYWIELVSTHETEAYIHQPDSSKLDLFIKKGPQRVCIETPGQHELHLVNPCISFGSSSIVFDTRNPMLVHISARKYLVRGEIHVDISSPLEEIDLLEDIVVDAFKSGESSVDKISTIPVLGKSHQNGITAFEYSTWTDLGEDLIFFPRDSSTGRKKILFYPSRQQFSVSTNGCQDNVPSITAKTGLYLEGSVSPATSDVDIKILAAGNGKFATLKKGDIAAETKTNSDGSFFAGPLYDDIGYEVEASKAGYDLKQTGPYSFACQKLGQILARIYGEKDTEMLPSVLLSLSGEGGYRNNSVSGSGGTFSFDNLFPGSFYLRPLLKEYKFTPSTVSIDLNSGESREVEFRAARVAYSAMGSVTLLTGQPKEGVFVEARSESGGYYEEATTDNFGRFRLRGLVPGSTYSVRVAAKDNIRLAAVERASPEFVSVDVGQEDISGISFVVFEQPEATILSGHVERDGIDLWQPHLSVEIRSSVDPSRIEAVVPVPLSYYFEVRNLPKGKHLVQLRSGLPSHTHIFESELVEVDLEKQPQIHVGPVKYKTEERHHKQELTPAPVFPLIVGVSVVALVISMPRLKDLYQSAVGMTSLSSGGATTSRKEPRKTILRKRA</sequence>
<dbReference type="Proteomes" id="UP001732700">
    <property type="component" value="Chromosome 3C"/>
</dbReference>
<organism evidence="1 2">
    <name type="scientific">Avena sativa</name>
    <name type="common">Oat</name>
    <dbReference type="NCBI Taxonomy" id="4498"/>
    <lineage>
        <taxon>Eukaryota</taxon>
        <taxon>Viridiplantae</taxon>
        <taxon>Streptophyta</taxon>
        <taxon>Embryophyta</taxon>
        <taxon>Tracheophyta</taxon>
        <taxon>Spermatophyta</taxon>
        <taxon>Magnoliopsida</taxon>
        <taxon>Liliopsida</taxon>
        <taxon>Poales</taxon>
        <taxon>Poaceae</taxon>
        <taxon>BOP clade</taxon>
        <taxon>Pooideae</taxon>
        <taxon>Poodae</taxon>
        <taxon>Poeae</taxon>
        <taxon>Poeae Chloroplast Group 1 (Aveneae type)</taxon>
        <taxon>Aveninae</taxon>
        <taxon>Avena</taxon>
    </lineage>
</organism>
<evidence type="ECO:0000313" key="1">
    <source>
        <dbReference type="EnsemblPlants" id="AVESA.00010b.r2.3CG0484280.1.CDS"/>
    </source>
</evidence>
<reference evidence="1" key="2">
    <citation type="submission" date="2025-09" db="UniProtKB">
        <authorList>
            <consortium name="EnsemblPlants"/>
        </authorList>
    </citation>
    <scope>IDENTIFICATION</scope>
</reference>
<dbReference type="EnsemblPlants" id="AVESA.00010b.r2.3CG0484280.1">
    <property type="protein sequence ID" value="AVESA.00010b.r2.3CG0484280.1.CDS"/>
    <property type="gene ID" value="AVESA.00010b.r2.3CG0484280"/>
</dbReference>
<name>A0ACD5VML5_AVESA</name>